<dbReference type="Gene3D" id="3.20.20.150">
    <property type="entry name" value="Divalent-metal-dependent TIM barrel enzymes"/>
    <property type="match status" value="1"/>
</dbReference>
<dbReference type="InterPro" id="IPR050312">
    <property type="entry name" value="IolE/XylAMocC-like"/>
</dbReference>
<organism evidence="2 3">
    <name type="scientific">Actinomadura citrea</name>
    <dbReference type="NCBI Taxonomy" id="46158"/>
    <lineage>
        <taxon>Bacteria</taxon>
        <taxon>Bacillati</taxon>
        <taxon>Actinomycetota</taxon>
        <taxon>Actinomycetes</taxon>
        <taxon>Streptosporangiales</taxon>
        <taxon>Thermomonosporaceae</taxon>
        <taxon>Actinomadura</taxon>
    </lineage>
</organism>
<accession>A0A7Y9GE40</accession>
<dbReference type="PANTHER" id="PTHR12110">
    <property type="entry name" value="HYDROXYPYRUVATE ISOMERASE"/>
    <property type="match status" value="1"/>
</dbReference>
<dbReference type="InterPro" id="IPR013022">
    <property type="entry name" value="Xyl_isomerase-like_TIM-brl"/>
</dbReference>
<proteinExistence type="predicted"/>
<gene>
    <name evidence="2" type="ORF">BJ999_004977</name>
</gene>
<sequence length="295" mass="31888">MVPGHALTLCAMTVRGASFTERLRAAATAGFDSIGLSLAQYRAALQEGLDDRRLRSLLDGHGLRVAEIEAPWDWAADGPPRAGGASPDADGAAGTRENGDLLFHALEALGCEQFNAVAFTAYPQGHLVERFTALCARAATVGVRVAVEFMPFSELRTLPDAWRLVRESGAPNAGVLLDHWHYVRSGGTPDELAAVPPERILSVQLNDVRCRDGLPPGKARDRDDLREEARHRRLLPAAGAAGFVRLLRRHGVSARMSVEVWSDDLERMGPVEAARLAYEAADRVLTETARLEGTA</sequence>
<dbReference type="AlphaFoldDB" id="A0A7Y9GE40"/>
<feature type="domain" description="Xylose isomerase-like TIM barrel" evidence="1">
    <location>
        <begin position="23"/>
        <end position="272"/>
    </location>
</feature>
<dbReference type="InterPro" id="IPR036237">
    <property type="entry name" value="Xyl_isomerase-like_sf"/>
</dbReference>
<dbReference type="SUPFAM" id="SSF51658">
    <property type="entry name" value="Xylose isomerase-like"/>
    <property type="match status" value="1"/>
</dbReference>
<evidence type="ECO:0000313" key="2">
    <source>
        <dbReference type="EMBL" id="NYE14681.1"/>
    </source>
</evidence>
<dbReference type="PANTHER" id="PTHR12110:SF48">
    <property type="entry name" value="BLL3656 PROTEIN"/>
    <property type="match status" value="1"/>
</dbReference>
<protein>
    <submittedName>
        <fullName evidence="2">Sugar phosphate isomerase/epimerase</fullName>
    </submittedName>
</protein>
<reference evidence="2 3" key="1">
    <citation type="submission" date="2020-07" db="EMBL/GenBank/DDBJ databases">
        <title>Sequencing the genomes of 1000 actinobacteria strains.</title>
        <authorList>
            <person name="Klenk H.-P."/>
        </authorList>
    </citation>
    <scope>NUCLEOTIDE SEQUENCE [LARGE SCALE GENOMIC DNA]</scope>
    <source>
        <strain evidence="2 3">DSM 43461</strain>
    </source>
</reference>
<evidence type="ECO:0000259" key="1">
    <source>
        <dbReference type="Pfam" id="PF01261"/>
    </source>
</evidence>
<dbReference type="Pfam" id="PF01261">
    <property type="entry name" value="AP_endonuc_2"/>
    <property type="match status" value="1"/>
</dbReference>
<comment type="caution">
    <text evidence="2">The sequence shown here is derived from an EMBL/GenBank/DDBJ whole genome shotgun (WGS) entry which is preliminary data.</text>
</comment>
<dbReference type="Proteomes" id="UP000591272">
    <property type="component" value="Unassembled WGS sequence"/>
</dbReference>
<name>A0A7Y9GE40_9ACTN</name>
<keyword evidence="2" id="KW-0413">Isomerase</keyword>
<dbReference type="EMBL" id="JACCBT010000001">
    <property type="protein sequence ID" value="NYE14681.1"/>
    <property type="molecule type" value="Genomic_DNA"/>
</dbReference>
<dbReference type="RefSeq" id="WP_179835520.1">
    <property type="nucleotide sequence ID" value="NZ_BMRD01000010.1"/>
</dbReference>
<evidence type="ECO:0000313" key="3">
    <source>
        <dbReference type="Proteomes" id="UP000591272"/>
    </source>
</evidence>
<keyword evidence="3" id="KW-1185">Reference proteome</keyword>
<dbReference type="GO" id="GO:0016853">
    <property type="term" value="F:isomerase activity"/>
    <property type="evidence" value="ECO:0007669"/>
    <property type="project" value="UniProtKB-KW"/>
</dbReference>